<dbReference type="EMBL" id="CXWD01000004">
    <property type="protein sequence ID" value="CTQ67231.1"/>
    <property type="molecule type" value="Genomic_DNA"/>
</dbReference>
<gene>
    <name evidence="2" type="ORF">LAX5112_01280</name>
</gene>
<feature type="region of interest" description="Disordered" evidence="1">
    <location>
        <begin position="28"/>
        <end position="53"/>
    </location>
</feature>
<reference evidence="3" key="1">
    <citation type="submission" date="2015-07" db="EMBL/GenBank/DDBJ databases">
        <authorList>
            <person name="Rodrigo-Torres Lidia"/>
            <person name="Arahal R.David."/>
        </authorList>
    </citation>
    <scope>NUCLEOTIDE SEQUENCE [LARGE SCALE GENOMIC DNA]</scope>
    <source>
        <strain evidence="3">CECT 5112</strain>
    </source>
</reference>
<dbReference type="RefSeq" id="WP_055671112.1">
    <property type="nucleotide sequence ID" value="NZ_CXWD01000004.1"/>
</dbReference>
<dbReference type="Proteomes" id="UP000053235">
    <property type="component" value="Unassembled WGS sequence"/>
</dbReference>
<name>A0A0M6ZY61_9HYPH</name>
<accession>A0A0M6ZY61</accession>
<evidence type="ECO:0000256" key="1">
    <source>
        <dbReference type="SAM" id="MobiDB-lite"/>
    </source>
</evidence>
<proteinExistence type="predicted"/>
<organism evidence="2 3">
    <name type="scientific">Roseibium alexandrii</name>
    <dbReference type="NCBI Taxonomy" id="388408"/>
    <lineage>
        <taxon>Bacteria</taxon>
        <taxon>Pseudomonadati</taxon>
        <taxon>Pseudomonadota</taxon>
        <taxon>Alphaproteobacteria</taxon>
        <taxon>Hyphomicrobiales</taxon>
        <taxon>Stappiaceae</taxon>
        <taxon>Roseibium</taxon>
    </lineage>
</organism>
<dbReference type="STRING" id="388408.LAX5112_01280"/>
<dbReference type="AlphaFoldDB" id="A0A0M6ZY61"/>
<protein>
    <submittedName>
        <fullName evidence="2">Uncharacterized protein</fullName>
    </submittedName>
</protein>
<sequence length="72" mass="7778">MNKPFTPDPRVETLRDAITEANRFIRSATKAKDSLSSEPEGGNGNKAYAAAKRSSMDLTNALVAVRNPNGTR</sequence>
<evidence type="ECO:0000313" key="2">
    <source>
        <dbReference type="EMBL" id="CTQ67231.1"/>
    </source>
</evidence>
<keyword evidence="3" id="KW-1185">Reference proteome</keyword>
<evidence type="ECO:0000313" key="3">
    <source>
        <dbReference type="Proteomes" id="UP000053235"/>
    </source>
</evidence>